<feature type="transmembrane region" description="Helical" evidence="6">
    <location>
        <begin position="192"/>
        <end position="210"/>
    </location>
</feature>
<protein>
    <recommendedName>
        <fullName evidence="8">Branched-chain amino acid ABC transporter permease</fullName>
    </recommendedName>
</protein>
<name>A0A0F8ZEK2_9ZZZZ</name>
<keyword evidence="4 6" id="KW-1133">Transmembrane helix</keyword>
<proteinExistence type="predicted"/>
<evidence type="ECO:0000313" key="7">
    <source>
        <dbReference type="EMBL" id="KKK92262.1"/>
    </source>
</evidence>
<dbReference type="InterPro" id="IPR043428">
    <property type="entry name" value="LivM-like"/>
</dbReference>
<comment type="caution">
    <text evidence="7">The sequence shown here is derived from an EMBL/GenBank/DDBJ whole genome shotgun (WGS) entry which is preliminary data.</text>
</comment>
<dbReference type="CDD" id="cd06581">
    <property type="entry name" value="TM_PBP1_LivM_like"/>
    <property type="match status" value="1"/>
</dbReference>
<organism evidence="7">
    <name type="scientific">marine sediment metagenome</name>
    <dbReference type="NCBI Taxonomy" id="412755"/>
    <lineage>
        <taxon>unclassified sequences</taxon>
        <taxon>metagenomes</taxon>
        <taxon>ecological metagenomes</taxon>
    </lineage>
</organism>
<evidence type="ECO:0000256" key="6">
    <source>
        <dbReference type="SAM" id="Phobius"/>
    </source>
</evidence>
<feature type="transmembrane region" description="Helical" evidence="6">
    <location>
        <begin position="66"/>
        <end position="88"/>
    </location>
</feature>
<feature type="transmembrane region" description="Helical" evidence="6">
    <location>
        <begin position="142"/>
        <end position="161"/>
    </location>
</feature>
<dbReference type="InterPro" id="IPR001851">
    <property type="entry name" value="ABC_transp_permease"/>
</dbReference>
<feature type="transmembrane region" description="Helical" evidence="6">
    <location>
        <begin position="12"/>
        <end position="30"/>
    </location>
</feature>
<evidence type="ECO:0000256" key="1">
    <source>
        <dbReference type="ARBA" id="ARBA00004651"/>
    </source>
</evidence>
<gene>
    <name evidence="7" type="ORF">LCGC14_2704690</name>
</gene>
<sequence length="297" mass="32385">MILPIFFRDSRYYMNILNFSGIFIILTYSLNLIHGYLGLISIGHAGFFAIGAYVTAGLTMGTTLNFFPSLLIASTAAALAGILLGFPATRIGGHYFVLITLAFGEIVRLIILNWKEVTNGTNGLNNIPPPSLGSWVFASRFSYYYLVLFFILVTMLLTLSLRRSKYGRSMLSLKGSELAATVMGVNPLTTKLINFGMAGLFAGLAGGLYASYIGSISPEAFSIDLSIEVLVMTLVGGSGTLLGPIIGTTFLVVLKEWLRFLREYYMILYGAGIVFVMIFMPYGIMGLVKRVSSQLKS</sequence>
<dbReference type="Pfam" id="PF02653">
    <property type="entry name" value="BPD_transp_2"/>
    <property type="match status" value="1"/>
</dbReference>
<accession>A0A0F8ZEK2</accession>
<dbReference type="PANTHER" id="PTHR30482:SF10">
    <property type="entry name" value="HIGH-AFFINITY BRANCHED-CHAIN AMINO ACID TRANSPORT PROTEIN BRAE"/>
    <property type="match status" value="1"/>
</dbReference>
<evidence type="ECO:0008006" key="8">
    <source>
        <dbReference type="Google" id="ProtNLM"/>
    </source>
</evidence>
<dbReference type="PANTHER" id="PTHR30482">
    <property type="entry name" value="HIGH-AFFINITY BRANCHED-CHAIN AMINO ACID TRANSPORT SYSTEM PERMEASE"/>
    <property type="match status" value="1"/>
</dbReference>
<evidence type="ECO:0000256" key="3">
    <source>
        <dbReference type="ARBA" id="ARBA00022692"/>
    </source>
</evidence>
<feature type="transmembrane region" description="Helical" evidence="6">
    <location>
        <begin position="266"/>
        <end position="288"/>
    </location>
</feature>
<evidence type="ECO:0000256" key="4">
    <source>
        <dbReference type="ARBA" id="ARBA00022989"/>
    </source>
</evidence>
<comment type="subcellular location">
    <subcellularLocation>
        <location evidence="1">Cell membrane</location>
        <topology evidence="1">Multi-pass membrane protein</topology>
    </subcellularLocation>
</comment>
<evidence type="ECO:0000256" key="2">
    <source>
        <dbReference type="ARBA" id="ARBA00022475"/>
    </source>
</evidence>
<feature type="transmembrane region" description="Helical" evidence="6">
    <location>
        <begin position="95"/>
        <end position="114"/>
    </location>
</feature>
<evidence type="ECO:0000256" key="5">
    <source>
        <dbReference type="ARBA" id="ARBA00023136"/>
    </source>
</evidence>
<keyword evidence="2" id="KW-1003">Cell membrane</keyword>
<dbReference type="AlphaFoldDB" id="A0A0F8ZEK2"/>
<dbReference type="GO" id="GO:0015658">
    <property type="term" value="F:branched-chain amino acid transmembrane transporter activity"/>
    <property type="evidence" value="ECO:0007669"/>
    <property type="project" value="InterPro"/>
</dbReference>
<keyword evidence="5 6" id="KW-0472">Membrane</keyword>
<feature type="transmembrane region" description="Helical" evidence="6">
    <location>
        <begin position="230"/>
        <end position="254"/>
    </location>
</feature>
<dbReference type="EMBL" id="LAZR01048289">
    <property type="protein sequence ID" value="KKK92262.1"/>
    <property type="molecule type" value="Genomic_DNA"/>
</dbReference>
<reference evidence="7" key="1">
    <citation type="journal article" date="2015" name="Nature">
        <title>Complex archaea that bridge the gap between prokaryotes and eukaryotes.</title>
        <authorList>
            <person name="Spang A."/>
            <person name="Saw J.H."/>
            <person name="Jorgensen S.L."/>
            <person name="Zaremba-Niedzwiedzka K."/>
            <person name="Martijn J."/>
            <person name="Lind A.E."/>
            <person name="van Eijk R."/>
            <person name="Schleper C."/>
            <person name="Guy L."/>
            <person name="Ettema T.J."/>
        </authorList>
    </citation>
    <scope>NUCLEOTIDE SEQUENCE</scope>
</reference>
<keyword evidence="3 6" id="KW-0812">Transmembrane</keyword>
<feature type="transmembrane region" description="Helical" evidence="6">
    <location>
        <begin position="37"/>
        <end position="60"/>
    </location>
</feature>
<dbReference type="GO" id="GO:0005886">
    <property type="term" value="C:plasma membrane"/>
    <property type="evidence" value="ECO:0007669"/>
    <property type="project" value="UniProtKB-SubCell"/>
</dbReference>